<accession>A0A1X0RJ97</accession>
<organism evidence="2">
    <name type="scientific">Rhizopus microsporus var. microsporus</name>
    <dbReference type="NCBI Taxonomy" id="86635"/>
    <lineage>
        <taxon>Eukaryota</taxon>
        <taxon>Fungi</taxon>
        <taxon>Fungi incertae sedis</taxon>
        <taxon>Mucoromycota</taxon>
        <taxon>Mucoromycotina</taxon>
        <taxon>Mucoromycetes</taxon>
        <taxon>Mucorales</taxon>
        <taxon>Mucorineae</taxon>
        <taxon>Rhizopodaceae</taxon>
        <taxon>Rhizopus</taxon>
    </lineage>
</organism>
<dbReference type="EMBL" id="KV921853">
    <property type="protein sequence ID" value="ORE12153.1"/>
    <property type="molecule type" value="Genomic_DNA"/>
</dbReference>
<dbReference type="VEuPathDB" id="FungiDB:BCV72DRAFT_331832"/>
<evidence type="ECO:0000313" key="2">
    <source>
        <dbReference type="EMBL" id="ORE12153.1"/>
    </source>
</evidence>
<proteinExistence type="predicted"/>
<evidence type="ECO:0000256" key="1">
    <source>
        <dbReference type="SAM" id="MobiDB-lite"/>
    </source>
</evidence>
<dbReference type="AlphaFoldDB" id="A0A1X0RJ97"/>
<gene>
    <name evidence="2" type="ORF">BCV72DRAFT_331832</name>
</gene>
<feature type="region of interest" description="Disordered" evidence="1">
    <location>
        <begin position="69"/>
        <end position="108"/>
    </location>
</feature>
<name>A0A1X0RJ97_RHIZD</name>
<feature type="region of interest" description="Disordered" evidence="1">
    <location>
        <begin position="1"/>
        <end position="48"/>
    </location>
</feature>
<sequence>MLLDYYRSSIRRRNKKQATSGAGKGDDIAEAVQDSSNESRLAISETTSQSVVDEEFTFDFDASTELTVDGPQRHLLGKRLGDKGKSNSSRKQRRTITTEEEDEDYEGQ</sequence>
<feature type="compositionally biased region" description="Polar residues" evidence="1">
    <location>
        <begin position="33"/>
        <end position="48"/>
    </location>
</feature>
<feature type="compositionally biased region" description="Acidic residues" evidence="1">
    <location>
        <begin position="98"/>
        <end position="108"/>
    </location>
</feature>
<dbReference type="Proteomes" id="UP000242414">
    <property type="component" value="Unassembled WGS sequence"/>
</dbReference>
<protein>
    <submittedName>
        <fullName evidence="2">Uncharacterized protein</fullName>
    </submittedName>
</protein>
<reference evidence="2" key="1">
    <citation type="journal article" date="2016" name="Proc. Natl. Acad. Sci. U.S.A.">
        <title>Lipid metabolic changes in an early divergent fungus govern the establishment of a mutualistic symbiosis with endobacteria.</title>
        <authorList>
            <person name="Lastovetsky O.A."/>
            <person name="Gaspar M.L."/>
            <person name="Mondo S.J."/>
            <person name="LaButti K.M."/>
            <person name="Sandor L."/>
            <person name="Grigoriev I.V."/>
            <person name="Henry S.A."/>
            <person name="Pawlowska T.E."/>
        </authorList>
    </citation>
    <scope>NUCLEOTIDE SEQUENCE [LARGE SCALE GENOMIC DNA]</scope>
    <source>
        <strain evidence="2">ATCC 52814</strain>
    </source>
</reference>